<protein>
    <submittedName>
        <fullName evidence="1">Uncharacterized protein</fullName>
    </submittedName>
</protein>
<proteinExistence type="predicted"/>
<evidence type="ECO:0000313" key="1">
    <source>
        <dbReference type="EnsemblMetazoa" id="MESCA005328-PA"/>
    </source>
</evidence>
<dbReference type="HOGENOM" id="CLU_2944367_0_0_1"/>
<keyword evidence="2" id="KW-1185">Reference proteome</keyword>
<dbReference type="EMBL" id="CAQQ02004590">
    <property type="status" value="NOT_ANNOTATED_CDS"/>
    <property type="molecule type" value="Genomic_DNA"/>
</dbReference>
<reference evidence="2" key="1">
    <citation type="submission" date="2013-02" db="EMBL/GenBank/DDBJ databases">
        <authorList>
            <person name="Hughes D."/>
        </authorList>
    </citation>
    <scope>NUCLEOTIDE SEQUENCE</scope>
    <source>
        <strain>Durham</strain>
        <strain evidence="2">NC isolate 2 -- Noor lab</strain>
    </source>
</reference>
<dbReference type="Proteomes" id="UP000015102">
    <property type="component" value="Unassembled WGS sequence"/>
</dbReference>
<reference evidence="1" key="2">
    <citation type="submission" date="2015-06" db="UniProtKB">
        <authorList>
            <consortium name="EnsemblMetazoa"/>
        </authorList>
    </citation>
    <scope>IDENTIFICATION</scope>
</reference>
<organism evidence="1 2">
    <name type="scientific">Megaselia scalaris</name>
    <name type="common">Humpbacked fly</name>
    <name type="synonym">Phora scalaris</name>
    <dbReference type="NCBI Taxonomy" id="36166"/>
    <lineage>
        <taxon>Eukaryota</taxon>
        <taxon>Metazoa</taxon>
        <taxon>Ecdysozoa</taxon>
        <taxon>Arthropoda</taxon>
        <taxon>Hexapoda</taxon>
        <taxon>Insecta</taxon>
        <taxon>Pterygota</taxon>
        <taxon>Neoptera</taxon>
        <taxon>Endopterygota</taxon>
        <taxon>Diptera</taxon>
        <taxon>Brachycera</taxon>
        <taxon>Muscomorpha</taxon>
        <taxon>Platypezoidea</taxon>
        <taxon>Phoridae</taxon>
        <taxon>Megaseliini</taxon>
        <taxon>Megaselia</taxon>
    </lineage>
</organism>
<dbReference type="EMBL" id="CAQQ02004589">
    <property type="status" value="NOT_ANNOTATED_CDS"/>
    <property type="molecule type" value="Genomic_DNA"/>
</dbReference>
<dbReference type="AlphaFoldDB" id="T1GP13"/>
<dbReference type="EnsemblMetazoa" id="MESCA005328-RA">
    <property type="protein sequence ID" value="MESCA005328-PA"/>
    <property type="gene ID" value="MESCA005328"/>
</dbReference>
<accession>T1GP13</accession>
<sequence>MAEIEFLLRSLEGWALSVIYRLRSRLWGFQIIDSFAFSLQLWICFKGKVGGYCELTDIER</sequence>
<name>T1GP13_MEGSC</name>
<evidence type="ECO:0000313" key="2">
    <source>
        <dbReference type="Proteomes" id="UP000015102"/>
    </source>
</evidence>